<feature type="transmembrane region" description="Helical" evidence="2">
    <location>
        <begin position="594"/>
        <end position="616"/>
    </location>
</feature>
<accession>A0A9P9BM57</accession>
<keyword evidence="2" id="KW-0812">Transmembrane</keyword>
<evidence type="ECO:0000256" key="1">
    <source>
        <dbReference type="SAM" id="MobiDB-lite"/>
    </source>
</evidence>
<dbReference type="AlphaFoldDB" id="A0A9P9BM57"/>
<organism evidence="3 4">
    <name type="scientific">Microdochium trichocladiopsis</name>
    <dbReference type="NCBI Taxonomy" id="1682393"/>
    <lineage>
        <taxon>Eukaryota</taxon>
        <taxon>Fungi</taxon>
        <taxon>Dikarya</taxon>
        <taxon>Ascomycota</taxon>
        <taxon>Pezizomycotina</taxon>
        <taxon>Sordariomycetes</taxon>
        <taxon>Xylariomycetidae</taxon>
        <taxon>Xylariales</taxon>
        <taxon>Microdochiaceae</taxon>
        <taxon>Microdochium</taxon>
    </lineage>
</organism>
<dbReference type="GeneID" id="70192263"/>
<feature type="region of interest" description="Disordered" evidence="1">
    <location>
        <begin position="660"/>
        <end position="681"/>
    </location>
</feature>
<name>A0A9P9BM57_9PEZI</name>
<reference evidence="3" key="1">
    <citation type="journal article" date="2021" name="Nat. Commun.">
        <title>Genetic determinants of endophytism in the Arabidopsis root mycobiome.</title>
        <authorList>
            <person name="Mesny F."/>
            <person name="Miyauchi S."/>
            <person name="Thiergart T."/>
            <person name="Pickel B."/>
            <person name="Atanasova L."/>
            <person name="Karlsson M."/>
            <person name="Huettel B."/>
            <person name="Barry K.W."/>
            <person name="Haridas S."/>
            <person name="Chen C."/>
            <person name="Bauer D."/>
            <person name="Andreopoulos W."/>
            <person name="Pangilinan J."/>
            <person name="LaButti K."/>
            <person name="Riley R."/>
            <person name="Lipzen A."/>
            <person name="Clum A."/>
            <person name="Drula E."/>
            <person name="Henrissat B."/>
            <person name="Kohler A."/>
            <person name="Grigoriev I.V."/>
            <person name="Martin F.M."/>
            <person name="Hacquard S."/>
        </authorList>
    </citation>
    <scope>NUCLEOTIDE SEQUENCE</scope>
    <source>
        <strain evidence="3">MPI-CAGE-CH-0230</strain>
    </source>
</reference>
<proteinExistence type="predicted"/>
<evidence type="ECO:0000256" key="2">
    <source>
        <dbReference type="SAM" id="Phobius"/>
    </source>
</evidence>
<sequence>MAYQPYIAYEQPGSVTWRRLALDAYAAQSVTLSGVLIRTALGILAPPTTSMIAAIVLERRGVALDALLPISITRYSNSGALSLIHLFLSPSTLGGFYTFLITLLFLLTLAAQFSSTLLVLDLQPVPVMNFSRTVTFPYSANMTHPNVALSGDTLDYYKHRPDVFGIFAEYSEPTATETDGVDDTGATVRALLPLTSQPERERVRNFQGMAKVLDARVACVRPELTDVRVCGSWSSENWPVYQLCGSVRSGTPRLPDKAYVKPSSKTTPPEQGLHPLSVNSTFQCDIVATQWSEDRRDHDWALCMTSGVQLASMLSNATAYGEYYPQIAGSSRSMVVLNARDIFRQLQEMAPYGYTANLTRNGTWTMLDAKAEGPWTHQQVRYTPPDKSPQLLSFKTSWCSELVADGPVRYMNITASTDRHSNKEPSYQFDGQADTFDTTLIREQLGATSTTTTTTTSTSSQRQILTLSKSSLDQSLASIRGKPLNASLAADRYIDSRVNLRGEHTILLQPWAIRAEKHDAEQAINIRITDSLLSAIFAAALDDTSSPARAIQAFRFTQARMIYYDALKAFSGNLTSAEVDEEILVLAPAARAGFLSVMGIIAAHVVLFVLVLVLFLRESRWSFLEQAWSAVGQVASHADAQGLLLASSAVTDDDVARWVSSSSSSFPDADAGQPRRRRMGTSAVGSLVQGVRGLFVRRPGPAEYGFGQDVRYQVKDGVVVKTLKHA</sequence>
<comment type="caution">
    <text evidence="3">The sequence shown here is derived from an EMBL/GenBank/DDBJ whole genome shotgun (WGS) entry which is preliminary data.</text>
</comment>
<protein>
    <submittedName>
        <fullName evidence="3">Uncharacterized protein</fullName>
    </submittedName>
</protein>
<keyword evidence="2" id="KW-0472">Membrane</keyword>
<evidence type="ECO:0000313" key="4">
    <source>
        <dbReference type="Proteomes" id="UP000756346"/>
    </source>
</evidence>
<gene>
    <name evidence="3" type="ORF">B0I36DRAFT_434616</name>
</gene>
<dbReference type="EMBL" id="JAGTJQ010000009">
    <property type="protein sequence ID" value="KAH7025120.1"/>
    <property type="molecule type" value="Genomic_DNA"/>
</dbReference>
<dbReference type="OrthoDB" id="5428040at2759"/>
<dbReference type="RefSeq" id="XP_046008668.1">
    <property type="nucleotide sequence ID" value="XM_046162717.1"/>
</dbReference>
<keyword evidence="4" id="KW-1185">Reference proteome</keyword>
<keyword evidence="2" id="KW-1133">Transmembrane helix</keyword>
<evidence type="ECO:0000313" key="3">
    <source>
        <dbReference type="EMBL" id="KAH7025120.1"/>
    </source>
</evidence>
<dbReference type="Proteomes" id="UP000756346">
    <property type="component" value="Unassembled WGS sequence"/>
</dbReference>